<dbReference type="AlphaFoldDB" id="A0ABD2QEG1"/>
<accession>A0ABD2QEG1</accession>
<comment type="caution">
    <text evidence="1">The sequence shown here is derived from an EMBL/GenBank/DDBJ whole genome shotgun (WGS) entry which is preliminary data.</text>
</comment>
<sequence length="486" mass="56231">MNVESDDEILEIKQLGYCKEENIICINRASLFSNHETGKWKETSVTVGGQSDTKSVLTEISQDSSMGTKWRLRTRKNDSKPCSATMEIKPFVDEQQSSLYNFKCYLGKKSILPLIYWKIQFEDLIIDEDTVLLSEEQLLNLLTESKGQNCLILDARKEAPRSSSLIHRFPTDENTNFQRKRLINILQHLKGNEIHLIYFHDHNQDLKELRIYKFLQNLLLKKGLSVRHFGLLYGATEHLISSIDSIDFTNDRFFQPLHVLPNEKLLCLFEKEPFQELELAFLLRSFGCIDEEDTVLITELSEVTLARVAEGLKNKPGLRWVNLLPQTSAPTKSDYLGQFSRIVKTVANQEERQNERGIKLFIQGSDDSVFFLILSLLMVTQKWYLFDAYTHLRLVLRKKPTLSPTLGNGHVKALNEINVRLYLKSRINSGLKKYFREREKQTNNFDEEWFQLIQSLKSRDSAKENACGGSSFFSESTVTVKREPLD</sequence>
<gene>
    <name evidence="1" type="ORF">Ciccas_003401</name>
</gene>
<reference evidence="1 2" key="1">
    <citation type="submission" date="2024-11" db="EMBL/GenBank/DDBJ databases">
        <title>Adaptive evolution of stress response genes in parasites aligns with host niche diversity.</title>
        <authorList>
            <person name="Hahn C."/>
            <person name="Resl P."/>
        </authorList>
    </citation>
    <scope>NUCLEOTIDE SEQUENCE [LARGE SCALE GENOMIC DNA]</scope>
    <source>
        <strain evidence="1">EGGRZ-B1_66</strain>
        <tissue evidence="1">Body</tissue>
    </source>
</reference>
<dbReference type="EMBL" id="JBJKFK010000307">
    <property type="protein sequence ID" value="KAL3317940.1"/>
    <property type="molecule type" value="Genomic_DNA"/>
</dbReference>
<proteinExistence type="predicted"/>
<evidence type="ECO:0000313" key="2">
    <source>
        <dbReference type="Proteomes" id="UP001626550"/>
    </source>
</evidence>
<keyword evidence="2" id="KW-1185">Reference proteome</keyword>
<evidence type="ECO:0000313" key="1">
    <source>
        <dbReference type="EMBL" id="KAL3317940.1"/>
    </source>
</evidence>
<dbReference type="Proteomes" id="UP001626550">
    <property type="component" value="Unassembled WGS sequence"/>
</dbReference>
<protein>
    <submittedName>
        <fullName evidence="1">Uncharacterized protein</fullName>
    </submittedName>
</protein>
<organism evidence="1 2">
    <name type="scientific">Cichlidogyrus casuarinus</name>
    <dbReference type="NCBI Taxonomy" id="1844966"/>
    <lineage>
        <taxon>Eukaryota</taxon>
        <taxon>Metazoa</taxon>
        <taxon>Spiralia</taxon>
        <taxon>Lophotrochozoa</taxon>
        <taxon>Platyhelminthes</taxon>
        <taxon>Monogenea</taxon>
        <taxon>Monopisthocotylea</taxon>
        <taxon>Dactylogyridea</taxon>
        <taxon>Ancyrocephalidae</taxon>
        <taxon>Cichlidogyrus</taxon>
    </lineage>
</organism>
<name>A0ABD2QEG1_9PLAT</name>